<dbReference type="InterPro" id="IPR051838">
    <property type="entry name" value="ARTD_PARP"/>
</dbReference>
<keyword evidence="4" id="KW-0520">NAD</keyword>
<feature type="region of interest" description="Disordered" evidence="5">
    <location>
        <begin position="94"/>
        <end position="132"/>
    </location>
</feature>
<keyword evidence="3" id="KW-0548">Nucleotidyltransferase</keyword>
<feature type="region of interest" description="Disordered" evidence="5">
    <location>
        <begin position="319"/>
        <end position="348"/>
    </location>
</feature>
<evidence type="ECO:0000313" key="7">
    <source>
        <dbReference type="EMBL" id="KAK2032248.1"/>
    </source>
</evidence>
<accession>A0AAD9M861</accession>
<sequence length="1403" mass="154840">MDRIPPAHSLRGRSVGECDGNTRRYVPNPGLKDVILGREGLKAQIALGNGGTKVPPVRFGAPGRPSRKPIPTLLEAVSLVANIFPLTRKEQLSYQPLPRTKKQRHSHLPTGSHSRSYLPSSASRRKAGPGYGDIRRKTTLATGYALFFVGDSSSFILFYDRRVEVTCFEKRTRASSQSSHQSQTGQAPQASLGRLSLQIHLSIVQPHIFTMTRRKFNRDLTAASHQVIEYISGLKKGEDAGQVEFVLSDHSRLTSPLVIRLIALNVDEYPQGSGFLAYTDAELLPTAVSELLDDLPSLSQNKSILDTLQLISRRLGKDLAPENSDSSDVEMTDVDQDDDLETEEDDEYDYEDDLAFGLSSDPSSLPTSTNTPEARAKVTGRLIQDLRKAKEAGFKISFLANVTEQEDSGMFALSLPVAHLGLNDDTLEAWEVDSSDYIVLLCKYDHGYPCVETFVDLASGHSSSMQFRFGKCARFKPTLSSALTALNPKFNNAQGTSAEDVLTVENAQDAAFCSMPISNSIDTFMNQQLATLLKIRLAHSVSWDGATEMLRKLTRDTHLRDCRSELFNTPQGSEDTEAQVSTTARSLLNKDYVIHNPKATGPLPRKELSAPLIAMQFALRYFVKSTQYCLVCHQKTDAGFAALKPYVCSEPLCLFQFMALGFGPSIEHDILARPYVVDLLVSFCAASLQASRIREWPEGLAIKVPLMSHPSTQPKPAGSWASANQLAEPPVRLQINPAIPVTARISAGILNLDNTQTIVLKPGDMIILVKPAMMGGQGNRSDLHHCRIKNINTIFDGYGNRGGRAVEFDCILSTDRQPIPTVADPSWGGQQGSSSLAGEAESKPLGMIIDEMGDAELFLYEHDIDDLAPAYKREALMLLVQTIPSVRTLRDYLKSHHGSALSECNKISRSALALLRWIVASNRSFIVQIDQPTDLEIGGISATENRQHERLVGMTDDWMQFRFAQGSPEKEHRFNEELEKQGDNPYPTLFAWHGSQLGNWHSIIRTGLDFKDTLHGRAYGHGVYFARDFSTSQGYSAFGTSSWVGSELKLQAAVSLCEIINRPTQFTSTNPYYVVNQVDWIQCRYLLARRSQLGSPQAQKDAPTPEYISQDPSRQTRGLAGSSVNIPVAALPTWRQKAAPDGSSPCRPIVVVDNAKESHDDEPDDFDLMMGLRESQEDGEADGNMFIQGSDPEKMDFLPGSIDYASLPQLPPPDWASDQGRKFLGKELSKLQKLQASTPLHQLGWYIDFDNITNMFQWIVELHSFDKSLSLAKDMISHGVSSIVLEIRFGRQFPLSPPFVRVVRPRFLPFSQRGGGHVTAGGAMCMELLTNSGWSPASSMESVLLQVQMAMCNLEPFPARLMAKTSGGSFDYGVNEAIDAYKRAAAAHGWRIPPDLDTTANAQ</sequence>
<evidence type="ECO:0000259" key="6">
    <source>
        <dbReference type="PROSITE" id="PS50127"/>
    </source>
</evidence>
<dbReference type="InterPro" id="IPR000608">
    <property type="entry name" value="UBC"/>
</dbReference>
<organism evidence="7 8">
    <name type="scientific">Colletotrichum zoysiae</name>
    <dbReference type="NCBI Taxonomy" id="1216348"/>
    <lineage>
        <taxon>Eukaryota</taxon>
        <taxon>Fungi</taxon>
        <taxon>Dikarya</taxon>
        <taxon>Ascomycota</taxon>
        <taxon>Pezizomycotina</taxon>
        <taxon>Sordariomycetes</taxon>
        <taxon>Hypocreomycetidae</taxon>
        <taxon>Glomerellales</taxon>
        <taxon>Glomerellaceae</taxon>
        <taxon>Colletotrichum</taxon>
        <taxon>Colletotrichum graminicola species complex</taxon>
    </lineage>
</organism>
<dbReference type="FunFam" id="3.10.110.10:FF:000107">
    <property type="entry name" value="Ubiquitin conjugating enzyme, putative"/>
    <property type="match status" value="1"/>
</dbReference>
<dbReference type="EMBL" id="MU842832">
    <property type="protein sequence ID" value="KAK2032248.1"/>
    <property type="molecule type" value="Genomic_DNA"/>
</dbReference>
<evidence type="ECO:0000256" key="1">
    <source>
        <dbReference type="ARBA" id="ARBA00022676"/>
    </source>
</evidence>
<proteinExistence type="predicted"/>
<evidence type="ECO:0000256" key="4">
    <source>
        <dbReference type="ARBA" id="ARBA00023027"/>
    </source>
</evidence>
<keyword evidence="1" id="KW-0328">Glycosyltransferase</keyword>
<keyword evidence="2" id="KW-0808">Transferase</keyword>
<feature type="region of interest" description="Disordered" evidence="5">
    <location>
        <begin position="1094"/>
        <end position="1120"/>
    </location>
</feature>
<dbReference type="CDD" id="cd23802">
    <property type="entry name" value="UBCc_UBE2Q"/>
    <property type="match status" value="1"/>
</dbReference>
<feature type="domain" description="UBC core" evidence="6">
    <location>
        <begin position="1219"/>
        <end position="1403"/>
    </location>
</feature>
<dbReference type="Gene3D" id="3.10.110.10">
    <property type="entry name" value="Ubiquitin Conjugating Enzyme"/>
    <property type="match status" value="1"/>
</dbReference>
<gene>
    <name evidence="7" type="ORF">LX32DRAFT_680508</name>
</gene>
<feature type="compositionally biased region" description="Acidic residues" evidence="5">
    <location>
        <begin position="325"/>
        <end position="348"/>
    </location>
</feature>
<evidence type="ECO:0000256" key="2">
    <source>
        <dbReference type="ARBA" id="ARBA00022679"/>
    </source>
</evidence>
<feature type="compositionally biased region" description="Polar residues" evidence="5">
    <location>
        <begin position="109"/>
        <end position="122"/>
    </location>
</feature>
<dbReference type="InterPro" id="IPR012317">
    <property type="entry name" value="Poly(ADP-ribose)pol_cat_dom"/>
</dbReference>
<evidence type="ECO:0000256" key="5">
    <source>
        <dbReference type="SAM" id="MobiDB-lite"/>
    </source>
</evidence>
<dbReference type="PANTHER" id="PTHR21328">
    <property type="entry name" value="POLY ADP-RIBOSE POLYMERASE FAMILY, MEMBER PARP"/>
    <property type="match status" value="1"/>
</dbReference>
<reference evidence="7" key="1">
    <citation type="submission" date="2021-06" db="EMBL/GenBank/DDBJ databases">
        <title>Comparative genomics, transcriptomics and evolutionary studies reveal genomic signatures of adaptation to plant cell wall in hemibiotrophic fungi.</title>
        <authorList>
            <consortium name="DOE Joint Genome Institute"/>
            <person name="Baroncelli R."/>
            <person name="Diaz J.F."/>
            <person name="Benocci T."/>
            <person name="Peng M."/>
            <person name="Battaglia E."/>
            <person name="Haridas S."/>
            <person name="Andreopoulos W."/>
            <person name="Labutti K."/>
            <person name="Pangilinan J."/>
            <person name="Floch G.L."/>
            <person name="Makela M.R."/>
            <person name="Henrissat B."/>
            <person name="Grigoriev I.V."/>
            <person name="Crouch J.A."/>
            <person name="De Vries R.P."/>
            <person name="Sukno S.A."/>
            <person name="Thon M.R."/>
        </authorList>
    </citation>
    <scope>NUCLEOTIDE SEQUENCE</scope>
    <source>
        <strain evidence="7">MAFF235873</strain>
    </source>
</reference>
<name>A0AAD9M861_9PEZI</name>
<dbReference type="GO" id="GO:0003950">
    <property type="term" value="F:NAD+ poly-ADP-ribosyltransferase activity"/>
    <property type="evidence" value="ECO:0007669"/>
    <property type="project" value="InterPro"/>
</dbReference>
<protein>
    <submittedName>
        <fullName evidence="7">Polymerase</fullName>
    </submittedName>
</protein>
<keyword evidence="8" id="KW-1185">Reference proteome</keyword>
<evidence type="ECO:0000256" key="3">
    <source>
        <dbReference type="ARBA" id="ARBA00022695"/>
    </source>
</evidence>
<dbReference type="Pfam" id="PF00179">
    <property type="entry name" value="UQ_con"/>
    <property type="match status" value="1"/>
</dbReference>
<dbReference type="SUPFAM" id="SSF56399">
    <property type="entry name" value="ADP-ribosylation"/>
    <property type="match status" value="1"/>
</dbReference>
<evidence type="ECO:0000313" key="8">
    <source>
        <dbReference type="Proteomes" id="UP001232148"/>
    </source>
</evidence>
<dbReference type="PROSITE" id="PS50127">
    <property type="entry name" value="UBC_2"/>
    <property type="match status" value="1"/>
</dbReference>
<dbReference type="GO" id="GO:0016779">
    <property type="term" value="F:nucleotidyltransferase activity"/>
    <property type="evidence" value="ECO:0007669"/>
    <property type="project" value="UniProtKB-KW"/>
</dbReference>
<dbReference type="Gene3D" id="3.90.228.10">
    <property type="match status" value="1"/>
</dbReference>
<dbReference type="Pfam" id="PF00644">
    <property type="entry name" value="PARP"/>
    <property type="match status" value="1"/>
</dbReference>
<dbReference type="Proteomes" id="UP001232148">
    <property type="component" value="Unassembled WGS sequence"/>
</dbReference>
<dbReference type="SUPFAM" id="SSF54495">
    <property type="entry name" value="UBC-like"/>
    <property type="match status" value="1"/>
</dbReference>
<comment type="caution">
    <text evidence="7">The sequence shown here is derived from an EMBL/GenBank/DDBJ whole genome shotgun (WGS) entry which is preliminary data.</text>
</comment>
<dbReference type="InterPro" id="IPR016135">
    <property type="entry name" value="UBQ-conjugating_enzyme/RWD"/>
</dbReference>